<accession>A0A6G1HZJ6</accession>
<organism evidence="2 3">
    <name type="scientific">Trichodelitschia bisporula</name>
    <dbReference type="NCBI Taxonomy" id="703511"/>
    <lineage>
        <taxon>Eukaryota</taxon>
        <taxon>Fungi</taxon>
        <taxon>Dikarya</taxon>
        <taxon>Ascomycota</taxon>
        <taxon>Pezizomycotina</taxon>
        <taxon>Dothideomycetes</taxon>
        <taxon>Dothideomycetes incertae sedis</taxon>
        <taxon>Phaeotrichales</taxon>
        <taxon>Phaeotrichaceae</taxon>
        <taxon>Trichodelitschia</taxon>
    </lineage>
</organism>
<evidence type="ECO:0000256" key="1">
    <source>
        <dbReference type="SAM" id="SignalP"/>
    </source>
</evidence>
<protein>
    <submittedName>
        <fullName evidence="2">Uncharacterized protein</fullName>
    </submittedName>
</protein>
<proteinExistence type="predicted"/>
<dbReference type="EMBL" id="ML996693">
    <property type="protein sequence ID" value="KAF2401165.1"/>
    <property type="molecule type" value="Genomic_DNA"/>
</dbReference>
<evidence type="ECO:0000313" key="3">
    <source>
        <dbReference type="Proteomes" id="UP000799640"/>
    </source>
</evidence>
<dbReference type="Proteomes" id="UP000799640">
    <property type="component" value="Unassembled WGS sequence"/>
</dbReference>
<sequence length="116" mass="12497">MLVCAGMLANVFILAVLDSWMSENPGFELMLSLAPYRSQVPSGIKRLTPRRMGPSTASTLQPLGPLSFSSNVRGRAWRSSISSKCTGNAWAVPKPGHPKLKQTTCGCVCTCVLRSQ</sequence>
<reference evidence="2" key="1">
    <citation type="journal article" date="2020" name="Stud. Mycol.">
        <title>101 Dothideomycetes genomes: a test case for predicting lifestyles and emergence of pathogens.</title>
        <authorList>
            <person name="Haridas S."/>
            <person name="Albert R."/>
            <person name="Binder M."/>
            <person name="Bloem J."/>
            <person name="Labutti K."/>
            <person name="Salamov A."/>
            <person name="Andreopoulos B."/>
            <person name="Baker S."/>
            <person name="Barry K."/>
            <person name="Bills G."/>
            <person name="Bluhm B."/>
            <person name="Cannon C."/>
            <person name="Castanera R."/>
            <person name="Culley D."/>
            <person name="Daum C."/>
            <person name="Ezra D."/>
            <person name="Gonzalez J."/>
            <person name="Henrissat B."/>
            <person name="Kuo A."/>
            <person name="Liang C."/>
            <person name="Lipzen A."/>
            <person name="Lutzoni F."/>
            <person name="Magnuson J."/>
            <person name="Mondo S."/>
            <person name="Nolan M."/>
            <person name="Ohm R."/>
            <person name="Pangilinan J."/>
            <person name="Park H.-J."/>
            <person name="Ramirez L."/>
            <person name="Alfaro M."/>
            <person name="Sun H."/>
            <person name="Tritt A."/>
            <person name="Yoshinaga Y."/>
            <person name="Zwiers L.-H."/>
            <person name="Turgeon B."/>
            <person name="Goodwin S."/>
            <person name="Spatafora J."/>
            <person name="Crous P."/>
            <person name="Grigoriev I."/>
        </authorList>
    </citation>
    <scope>NUCLEOTIDE SEQUENCE</scope>
    <source>
        <strain evidence="2">CBS 262.69</strain>
    </source>
</reference>
<dbReference type="AlphaFoldDB" id="A0A6G1HZJ6"/>
<keyword evidence="1" id="KW-0732">Signal</keyword>
<keyword evidence="3" id="KW-1185">Reference proteome</keyword>
<evidence type="ECO:0000313" key="2">
    <source>
        <dbReference type="EMBL" id="KAF2401165.1"/>
    </source>
</evidence>
<name>A0A6G1HZJ6_9PEZI</name>
<feature type="signal peptide" evidence="1">
    <location>
        <begin position="1"/>
        <end position="22"/>
    </location>
</feature>
<feature type="chain" id="PRO_5026003563" evidence="1">
    <location>
        <begin position="23"/>
        <end position="116"/>
    </location>
</feature>
<gene>
    <name evidence="2" type="ORF">EJ06DRAFT_529310</name>
</gene>